<protein>
    <submittedName>
        <fullName evidence="5">Tudor and KH domain-containing protein</fullName>
    </submittedName>
</protein>
<dbReference type="PANTHER" id="PTHR22948">
    <property type="entry name" value="TUDOR DOMAIN CONTAINING PROTEIN"/>
    <property type="match status" value="1"/>
</dbReference>
<dbReference type="InterPro" id="IPR035437">
    <property type="entry name" value="SNase_OB-fold_sf"/>
</dbReference>
<feature type="region of interest" description="Disordered" evidence="2">
    <location>
        <begin position="655"/>
        <end position="690"/>
    </location>
</feature>
<feature type="region of interest" description="Disordered" evidence="2">
    <location>
        <begin position="214"/>
        <end position="278"/>
    </location>
</feature>
<dbReference type="InterPro" id="IPR004087">
    <property type="entry name" value="KH_dom"/>
</dbReference>
<dbReference type="InterPro" id="IPR050621">
    <property type="entry name" value="Tudor_domain_containing"/>
</dbReference>
<name>A0ABM1KCS9_GEKJA</name>
<dbReference type="SMART" id="SM00322">
    <property type="entry name" value="KH"/>
    <property type="match status" value="2"/>
</dbReference>
<dbReference type="CDD" id="cd20412">
    <property type="entry name" value="Tudor_TDRD2"/>
    <property type="match status" value="1"/>
</dbReference>
<dbReference type="PROSITE" id="PS50304">
    <property type="entry name" value="TUDOR"/>
    <property type="match status" value="1"/>
</dbReference>
<dbReference type="PANTHER" id="PTHR22948:SF18">
    <property type="entry name" value="TUDOR AND KH DOMAIN-CONTAINING PROTEIN"/>
    <property type="match status" value="1"/>
</dbReference>
<dbReference type="InterPro" id="IPR002999">
    <property type="entry name" value="Tudor"/>
</dbReference>
<reference evidence="5" key="1">
    <citation type="submission" date="2025-08" db="UniProtKB">
        <authorList>
            <consortium name="RefSeq"/>
        </authorList>
    </citation>
    <scope>IDENTIFICATION</scope>
</reference>
<keyword evidence="1" id="KW-0694">RNA-binding</keyword>
<proteinExistence type="predicted"/>
<feature type="compositionally biased region" description="Basic and acidic residues" evidence="2">
    <location>
        <begin position="245"/>
        <end position="264"/>
    </location>
</feature>
<dbReference type="Gene3D" id="2.30.30.140">
    <property type="match status" value="1"/>
</dbReference>
<dbReference type="RefSeq" id="XP_015271516.1">
    <property type="nucleotide sequence ID" value="XM_015416030.1"/>
</dbReference>
<dbReference type="SUPFAM" id="SSF63748">
    <property type="entry name" value="Tudor/PWWP/MBT"/>
    <property type="match status" value="1"/>
</dbReference>
<dbReference type="Proteomes" id="UP000694871">
    <property type="component" value="Unplaced"/>
</dbReference>
<evidence type="ECO:0000256" key="2">
    <source>
        <dbReference type="SAM" id="MobiDB-lite"/>
    </source>
</evidence>
<feature type="compositionally biased region" description="Low complexity" evidence="2">
    <location>
        <begin position="665"/>
        <end position="690"/>
    </location>
</feature>
<evidence type="ECO:0000256" key="1">
    <source>
        <dbReference type="PROSITE-ProRule" id="PRU00117"/>
    </source>
</evidence>
<evidence type="ECO:0000313" key="5">
    <source>
        <dbReference type="RefSeq" id="XP_015271516.1"/>
    </source>
</evidence>
<dbReference type="Gene3D" id="2.40.50.90">
    <property type="match status" value="1"/>
</dbReference>
<dbReference type="Pfam" id="PF00567">
    <property type="entry name" value="TUDOR"/>
    <property type="match status" value="1"/>
</dbReference>
<evidence type="ECO:0000259" key="3">
    <source>
        <dbReference type="PROSITE" id="PS50304"/>
    </source>
</evidence>
<feature type="region of interest" description="Disordered" evidence="2">
    <location>
        <begin position="567"/>
        <end position="596"/>
    </location>
</feature>
<accession>A0ABM1KCS9</accession>
<evidence type="ECO:0000313" key="4">
    <source>
        <dbReference type="Proteomes" id="UP000694871"/>
    </source>
</evidence>
<dbReference type="InterPro" id="IPR047381">
    <property type="entry name" value="KH-I_TDRKH_rpt2"/>
</dbReference>
<dbReference type="PROSITE" id="PS50084">
    <property type="entry name" value="KH_TYPE_1"/>
    <property type="match status" value="2"/>
</dbReference>
<feature type="compositionally biased region" description="Polar residues" evidence="2">
    <location>
        <begin position="499"/>
        <end position="511"/>
    </location>
</feature>
<dbReference type="CDD" id="cd22429">
    <property type="entry name" value="KH-I_TDRKH_rpt2"/>
    <property type="match status" value="1"/>
</dbReference>
<dbReference type="Pfam" id="PF00013">
    <property type="entry name" value="KH_1"/>
    <property type="match status" value="2"/>
</dbReference>
<dbReference type="InterPro" id="IPR036612">
    <property type="entry name" value="KH_dom_type_1_sf"/>
</dbReference>
<dbReference type="GeneID" id="107114517"/>
<feature type="domain" description="Tudor" evidence="3">
    <location>
        <begin position="341"/>
        <end position="400"/>
    </location>
</feature>
<dbReference type="SUPFAM" id="SSF54791">
    <property type="entry name" value="Eukaryotic type KH-domain (KH-domain type I)"/>
    <property type="match status" value="2"/>
</dbReference>
<keyword evidence="4" id="KW-1185">Reference proteome</keyword>
<organism evidence="4 5">
    <name type="scientific">Gekko japonicus</name>
    <name type="common">Schlegel's Japanese gecko</name>
    <dbReference type="NCBI Taxonomy" id="146911"/>
    <lineage>
        <taxon>Eukaryota</taxon>
        <taxon>Metazoa</taxon>
        <taxon>Chordata</taxon>
        <taxon>Craniata</taxon>
        <taxon>Vertebrata</taxon>
        <taxon>Euteleostomi</taxon>
        <taxon>Lepidosauria</taxon>
        <taxon>Squamata</taxon>
        <taxon>Bifurcata</taxon>
        <taxon>Gekkota</taxon>
        <taxon>Gekkonidae</taxon>
        <taxon>Gekkoninae</taxon>
        <taxon>Gekko</taxon>
    </lineage>
</organism>
<sequence>MSSERSSWSSLTTLQKVALALGIPASGAILYILYRRYRESQEERLTFVGEEEIEIEMKVPKDAVRLLIGRHGANIKQLRKDTRARIDVDVEESSEHQLIRICGSPVQVCKAKAAIHQILAENLPVEEKMHVPQQAVGRIIGRGGETVRSICRTTGAKMNCDRQGDGAFSLTRLITISGTRKEVKAAKELITEKLSEDDAFHKKLAQSAACRPLRKQPLGVRKEEGAGDRGGPPLPSYPSQEEQDAEKSRAERSLDEPQELRSEDNSPEESLSGASWPSSAFEVPSPDFSFHANEHLEVYVSASENPNHFWVQIIGSRSFQLDKLIQEMTQYYGSGGCGLRTVRTDDIVAAPYQNDSAWYRARVLGTLEDGNLDLYYVDFGDNGEAPLERLQVLRSDFLSLPFQATECSLAGIAPAGEQWEEAALDEFDRLTHCAKWQPVVAKISSYIPSGSSTWPHVQLYNVSGKQNIDIGEELVRLGYAVRCPQEGGAAGGDGPHQAGQGTVSSSFPQTQGNALETSLESLLSDTQKTPDEMLTTLSCISLSEIPLLQLAVTTHCLRKAGFANAETFGSSDDPVEQLRSDTEPPHPASSPGAPLGPLRMASVVSCSSEDPSCPACRGTGGCRRFLPEGTVGQTKVAAKAVSPLSASAFAAEANQTSSPIVALAPPEESTSPSSEGSSKLTPSLSLPDSSTYSPRGCFYYLSTSEFLSDASHFCKGSPSLDEVHLDESPSPRPLGDTYIVSSASGSSGKEGLKNITLIPPNHPRWLIAPLTLKACKMQRMPLSQCDDGVETIKQQMTNKENEIEGFLTRHSKSKQQRQQPQ</sequence>
<feature type="region of interest" description="Disordered" evidence="2">
    <location>
        <begin position="801"/>
        <end position="821"/>
    </location>
</feature>
<dbReference type="InterPro" id="IPR047380">
    <property type="entry name" value="TDRD2-like_tudor"/>
</dbReference>
<gene>
    <name evidence="5" type="primary">TDRKH</name>
</gene>
<dbReference type="Gene3D" id="3.30.1370.10">
    <property type="entry name" value="K Homology domain, type 1"/>
    <property type="match status" value="2"/>
</dbReference>
<feature type="region of interest" description="Disordered" evidence="2">
    <location>
        <begin position="487"/>
        <end position="511"/>
    </location>
</feature>
<dbReference type="InterPro" id="IPR004088">
    <property type="entry name" value="KH_dom_type_1"/>
</dbReference>
<feature type="compositionally biased region" description="Polar residues" evidence="2">
    <location>
        <begin position="268"/>
        <end position="278"/>
    </location>
</feature>